<proteinExistence type="predicted"/>
<dbReference type="EMBL" id="HG531932">
    <property type="protein sequence ID" value="CDI70048.1"/>
    <property type="molecule type" value="Genomic_DNA"/>
</dbReference>
<evidence type="ECO:0000259" key="1">
    <source>
        <dbReference type="Pfam" id="PF21507"/>
    </source>
</evidence>
<dbReference type="Proteomes" id="UP000018625">
    <property type="component" value="Segment"/>
</dbReference>
<sequence>MSHNCQNSNEPDTVYYDIVIPYNPNDSGLSPATFQAQLTQPLLYNPDKYYLSVVRFSIPTQYVPLMIPEIQPFPNTNVNNTIYSVTLEYNGVFSSQTFVQYDVSLTNPNDTPPPPPTINNRTVEPTAYYYVYNFSPFLQMINKALSDAFTEITMPVGAVAPYFVYSPVTQRISLVAQRQFYDRNLAQPIRIYCNEALFPFLDGIPFGGLDFNSVDGRDILFNVENLGNNLVQNQLTAPAYPPEFIQMEQEYATLSNWNAIKTIQLVSNLLPINREFIPSFRNTNVGVVNSQGILADFVPLVTLGPESRTSIDYVANGPWRLIDMFGGVPITMVDLSVYWTDQIGRRFVLDVPRGRIATCKLIFIKKDLAGHTLSRK</sequence>
<dbReference type="Pfam" id="PF21507">
    <property type="entry name" value="V18-19"/>
    <property type="match status" value="1"/>
</dbReference>
<dbReference type="InterPro" id="IPR049412">
    <property type="entry name" value="V18-like_jelly_roll"/>
</dbReference>
<dbReference type="OrthoDB" id="30842at10239"/>
<reference evidence="2 3" key="1">
    <citation type="submission" date="2013-11" db="EMBL/GenBank/DDBJ databases">
        <title>DNA sequence associated with virophage mimiviridae genotype specificity.</title>
        <authorList>
            <person name="Gaia M."/>
            <person name="Benamar S."/>
            <person name="Boughalmi M."/>
            <person name="Pagnier I."/>
            <person name="Croce O."/>
            <person name="Colson P."/>
            <person name="Raoult D."/>
            <person name="La Scola B."/>
        </authorList>
    </citation>
    <scope>NUCLEOTIDE SEQUENCE [LARGE SCALE GENOMIC DNA]</scope>
    <source>
        <strain evidence="2">Strain</strain>
    </source>
</reference>
<keyword evidence="3" id="KW-1185">Reference proteome</keyword>
<evidence type="ECO:0000313" key="3">
    <source>
        <dbReference type="Proteomes" id="UP000018625"/>
    </source>
</evidence>
<dbReference type="GeneID" id="17778769"/>
<name>V6BPN3_9VIRU</name>
<dbReference type="Gene3D" id="2.60.120.1100">
    <property type="match status" value="2"/>
</dbReference>
<organism evidence="2 3">
    <name type="scientific">Zamilon virus</name>
    <dbReference type="NCBI Taxonomy" id="1411887"/>
    <lineage>
        <taxon>Viruses</taxon>
        <taxon>Varidnaviria</taxon>
        <taxon>Bamfordvirae</taxon>
        <taxon>Preplasmiviricota</taxon>
        <taxon>Polisuviricotina</taxon>
        <taxon>Virophaviricetes</taxon>
        <taxon>Mividavirales</taxon>
        <taxon>Sputniviroviridae</taxon>
        <taxon>Sputnikvirus</taxon>
        <taxon>Sputnikvirus zamilonense</taxon>
        <taxon>Mimivirus-dependent virus Zamilon</taxon>
    </lineage>
</organism>
<accession>V6BPN3</accession>
<dbReference type="InterPro" id="IPR049413">
    <property type="entry name" value="V18/19-like_jelly_roll_sf"/>
</dbReference>
<evidence type="ECO:0000313" key="2">
    <source>
        <dbReference type="EMBL" id="CDI70048.1"/>
    </source>
</evidence>
<feature type="domain" description="Minor capsid protein V18-like jelly roll" evidence="1">
    <location>
        <begin position="34"/>
        <end position="290"/>
    </location>
</feature>
<dbReference type="KEGG" id="vg:17778769"/>
<dbReference type="RefSeq" id="YP_008859634.1">
    <property type="nucleotide sequence ID" value="NC_022990.1"/>
</dbReference>
<protein>
    <submittedName>
        <fullName evidence="2">Minor virion protein</fullName>
    </submittedName>
</protein>